<dbReference type="EMBL" id="GALX01002611">
    <property type="protein sequence ID" value="JAB65855.1"/>
    <property type="molecule type" value="Transcribed_RNA"/>
</dbReference>
<feature type="region of interest" description="Disordered" evidence="2">
    <location>
        <begin position="198"/>
        <end position="220"/>
    </location>
</feature>
<dbReference type="Gene3D" id="3.30.505.10">
    <property type="entry name" value="SH2 domain"/>
    <property type="match status" value="1"/>
</dbReference>
<protein>
    <submittedName>
        <fullName evidence="4">Growth factor receptor-bound protein</fullName>
    </submittedName>
</protein>
<dbReference type="SMART" id="SM00252">
    <property type="entry name" value="SH2"/>
    <property type="match status" value="1"/>
</dbReference>
<dbReference type="AlphaFoldDB" id="V5G6Z1"/>
<dbReference type="PRINTS" id="PR00401">
    <property type="entry name" value="SH2DOMAIN"/>
</dbReference>
<dbReference type="InterPro" id="IPR039664">
    <property type="entry name" value="GRB/APBB1IP"/>
</dbReference>
<organism evidence="4">
    <name type="scientific">Anoplophora glabripennis</name>
    <name type="common">Asian longhorn beetle</name>
    <name type="synonym">Anoplophora nobilis</name>
    <dbReference type="NCBI Taxonomy" id="217634"/>
    <lineage>
        <taxon>Eukaryota</taxon>
        <taxon>Metazoa</taxon>
        <taxon>Ecdysozoa</taxon>
        <taxon>Arthropoda</taxon>
        <taxon>Hexapoda</taxon>
        <taxon>Insecta</taxon>
        <taxon>Pterygota</taxon>
        <taxon>Neoptera</taxon>
        <taxon>Endopterygota</taxon>
        <taxon>Coleoptera</taxon>
        <taxon>Polyphaga</taxon>
        <taxon>Cucujiformia</taxon>
        <taxon>Chrysomeloidea</taxon>
        <taxon>Cerambycidae</taxon>
        <taxon>Lamiinae</taxon>
        <taxon>Lamiini</taxon>
        <taxon>Anoplophora</taxon>
    </lineage>
</organism>
<dbReference type="PANTHER" id="PTHR11243">
    <property type="entry name" value="GROWTH FACTOR RECEPTOR-BOUND PROTEIN"/>
    <property type="match status" value="1"/>
</dbReference>
<sequence length="220" mass="23955">MAPMFKLGTYESVRSRVAMDFTGAVGRIVEDPQEANAIAIAEGYSWKRRWRPSTRLSGPSAAALTSAHIQTLEAGVHITQPWFHSGMTRDQATALMNRYGTCDGVFLVRESRSNPGSFVLTYKCGSKVLHAQISPILDPLADRPVYSLDSGVTKFYDILQLIEFYQLNAGCLPTRLTHYIVQNGNTVVVPTPVVAAQKAEQDQQANTSSSRNSSSGGASN</sequence>
<dbReference type="PROSITE" id="PS50001">
    <property type="entry name" value="SH2"/>
    <property type="match status" value="1"/>
</dbReference>
<gene>
    <name evidence="4" type="primary">GRB14</name>
</gene>
<feature type="domain" description="SH2" evidence="3">
    <location>
        <begin position="82"/>
        <end position="180"/>
    </location>
</feature>
<keyword evidence="4" id="KW-0675">Receptor</keyword>
<evidence type="ECO:0000259" key="3">
    <source>
        <dbReference type="PROSITE" id="PS50001"/>
    </source>
</evidence>
<evidence type="ECO:0000313" key="4">
    <source>
        <dbReference type="EMBL" id="JAB65855.1"/>
    </source>
</evidence>
<proteinExistence type="predicted"/>
<dbReference type="InterPro" id="IPR036860">
    <property type="entry name" value="SH2_dom_sf"/>
</dbReference>
<dbReference type="PANTHER" id="PTHR11243:SF38">
    <property type="entry name" value="GROWTH FACTOR RECEPTOR-BOUND PROTEIN 14-LIKE ISOFORM X1"/>
    <property type="match status" value="1"/>
</dbReference>
<accession>V5G6Z1</accession>
<keyword evidence="1" id="KW-0727">SH2 domain</keyword>
<reference evidence="4" key="1">
    <citation type="submission" date="2013-07" db="EMBL/GenBank/DDBJ databases">
        <title>Midgut Transcriptome Profiling of Anoplphora glabripennis, a Lignocellulose Degrading, Wood-Boring Cerambycid.</title>
        <authorList>
            <person name="Scully E.D."/>
            <person name="Hoover K."/>
            <person name="Carlson J.E."/>
            <person name="Tien M."/>
            <person name="Geib S.M."/>
        </authorList>
    </citation>
    <scope>NUCLEOTIDE SEQUENCE</scope>
</reference>
<name>V5G6Z1_ANOGL</name>
<evidence type="ECO:0000256" key="2">
    <source>
        <dbReference type="SAM" id="MobiDB-lite"/>
    </source>
</evidence>
<dbReference type="SUPFAM" id="SSF55550">
    <property type="entry name" value="SH2 domain"/>
    <property type="match status" value="1"/>
</dbReference>
<dbReference type="InterPro" id="IPR015042">
    <property type="entry name" value="BPS-dom"/>
</dbReference>
<dbReference type="Pfam" id="PF08947">
    <property type="entry name" value="BPS"/>
    <property type="match status" value="1"/>
</dbReference>
<dbReference type="Pfam" id="PF00017">
    <property type="entry name" value="SH2"/>
    <property type="match status" value="1"/>
</dbReference>
<dbReference type="InterPro" id="IPR000980">
    <property type="entry name" value="SH2"/>
</dbReference>
<feature type="compositionally biased region" description="Low complexity" evidence="2">
    <location>
        <begin position="208"/>
        <end position="220"/>
    </location>
</feature>
<evidence type="ECO:0000256" key="1">
    <source>
        <dbReference type="PROSITE-ProRule" id="PRU00191"/>
    </source>
</evidence>